<accession>A0A151N525</accession>
<dbReference type="Proteomes" id="UP000050525">
    <property type="component" value="Unassembled WGS sequence"/>
</dbReference>
<evidence type="ECO:0000313" key="2">
    <source>
        <dbReference type="Proteomes" id="UP000050525"/>
    </source>
</evidence>
<proteinExistence type="predicted"/>
<organism evidence="1 2">
    <name type="scientific">Alligator mississippiensis</name>
    <name type="common">American alligator</name>
    <dbReference type="NCBI Taxonomy" id="8496"/>
    <lineage>
        <taxon>Eukaryota</taxon>
        <taxon>Metazoa</taxon>
        <taxon>Chordata</taxon>
        <taxon>Craniata</taxon>
        <taxon>Vertebrata</taxon>
        <taxon>Euteleostomi</taxon>
        <taxon>Archelosauria</taxon>
        <taxon>Archosauria</taxon>
        <taxon>Crocodylia</taxon>
        <taxon>Alligatoridae</taxon>
        <taxon>Alligatorinae</taxon>
        <taxon>Alligator</taxon>
    </lineage>
</organism>
<sequence length="113" mass="12767">MCGASLQEDKISVWRCCCNSCVVHLFVHQMSLQIADRRGKGYLHFLGRMVWEFTQWRCGRECMQLGVGIPTDYRSPGAPKAMRGITGLMVPPAAMEYQRHQRAELLCGSPCCN</sequence>
<dbReference type="AlphaFoldDB" id="A0A151N525"/>
<dbReference type="EMBL" id="AKHW03004011">
    <property type="protein sequence ID" value="KYO31933.1"/>
    <property type="molecule type" value="Genomic_DNA"/>
</dbReference>
<keyword evidence="2" id="KW-1185">Reference proteome</keyword>
<protein>
    <submittedName>
        <fullName evidence="1">Uncharacterized protein</fullName>
    </submittedName>
</protein>
<reference evidence="1 2" key="1">
    <citation type="journal article" date="2012" name="Genome Biol.">
        <title>Sequencing three crocodilian genomes to illuminate the evolution of archosaurs and amniotes.</title>
        <authorList>
            <person name="St John J.A."/>
            <person name="Braun E.L."/>
            <person name="Isberg S.R."/>
            <person name="Miles L.G."/>
            <person name="Chong A.Y."/>
            <person name="Gongora J."/>
            <person name="Dalzell P."/>
            <person name="Moran C."/>
            <person name="Bed'hom B."/>
            <person name="Abzhanov A."/>
            <person name="Burgess S.C."/>
            <person name="Cooksey A.M."/>
            <person name="Castoe T.A."/>
            <person name="Crawford N.G."/>
            <person name="Densmore L.D."/>
            <person name="Drew J.C."/>
            <person name="Edwards S.V."/>
            <person name="Faircloth B.C."/>
            <person name="Fujita M.K."/>
            <person name="Greenwold M.J."/>
            <person name="Hoffmann F.G."/>
            <person name="Howard J.M."/>
            <person name="Iguchi T."/>
            <person name="Janes D.E."/>
            <person name="Khan S.Y."/>
            <person name="Kohno S."/>
            <person name="de Koning A.J."/>
            <person name="Lance S.L."/>
            <person name="McCarthy F.M."/>
            <person name="McCormack J.E."/>
            <person name="Merchant M.E."/>
            <person name="Peterson D.G."/>
            <person name="Pollock D.D."/>
            <person name="Pourmand N."/>
            <person name="Raney B.J."/>
            <person name="Roessler K.A."/>
            <person name="Sanford J.R."/>
            <person name="Sawyer R.H."/>
            <person name="Schmidt C.J."/>
            <person name="Triplett E.W."/>
            <person name="Tuberville T.D."/>
            <person name="Venegas-Anaya M."/>
            <person name="Howard J.T."/>
            <person name="Jarvis E.D."/>
            <person name="Guillette L.J.Jr."/>
            <person name="Glenn T.C."/>
            <person name="Green R.E."/>
            <person name="Ray D.A."/>
        </authorList>
    </citation>
    <scope>NUCLEOTIDE SEQUENCE [LARGE SCALE GENOMIC DNA]</scope>
    <source>
        <strain evidence="1">KSC_2009_1</strain>
    </source>
</reference>
<gene>
    <name evidence="1" type="ORF">Y1Q_0012164</name>
</gene>
<evidence type="ECO:0000313" key="1">
    <source>
        <dbReference type="EMBL" id="KYO31933.1"/>
    </source>
</evidence>
<name>A0A151N525_ALLMI</name>
<comment type="caution">
    <text evidence="1">The sequence shown here is derived from an EMBL/GenBank/DDBJ whole genome shotgun (WGS) entry which is preliminary data.</text>
</comment>